<dbReference type="PANTHER" id="PTHR30535">
    <property type="entry name" value="VITAMIN B12-BINDING PROTEIN"/>
    <property type="match status" value="1"/>
</dbReference>
<evidence type="ECO:0000256" key="13">
    <source>
        <dbReference type="ARBA" id="ARBA00031148"/>
    </source>
</evidence>
<dbReference type="RefSeq" id="WP_379788392.1">
    <property type="nucleotide sequence ID" value="NZ_JBHSHL010000025.1"/>
</dbReference>
<evidence type="ECO:0000256" key="9">
    <source>
        <dbReference type="ARBA" id="ARBA00023004"/>
    </source>
</evidence>
<dbReference type="PROSITE" id="PS51257">
    <property type="entry name" value="PROKAR_LIPOPROTEIN"/>
    <property type="match status" value="1"/>
</dbReference>
<organism evidence="16 17">
    <name type="scientific">Filifactor villosus</name>
    <dbReference type="NCBI Taxonomy" id="29374"/>
    <lineage>
        <taxon>Bacteria</taxon>
        <taxon>Bacillati</taxon>
        <taxon>Bacillota</taxon>
        <taxon>Clostridia</taxon>
        <taxon>Peptostreptococcales</taxon>
        <taxon>Filifactoraceae</taxon>
        <taxon>Filifactor</taxon>
    </lineage>
</organism>
<feature type="domain" description="Fe/B12 periplasmic-binding" evidence="15">
    <location>
        <begin position="40"/>
        <end position="296"/>
    </location>
</feature>
<keyword evidence="4" id="KW-0813">Transport</keyword>
<evidence type="ECO:0000256" key="12">
    <source>
        <dbReference type="ARBA" id="ARBA00023288"/>
    </source>
</evidence>
<keyword evidence="12" id="KW-0449">Lipoprotein</keyword>
<gene>
    <name evidence="16" type="primary">isdE</name>
    <name evidence="16" type="ORF">ACFO4R_07195</name>
</gene>
<evidence type="ECO:0000256" key="10">
    <source>
        <dbReference type="ARBA" id="ARBA00023136"/>
    </source>
</evidence>
<dbReference type="Proteomes" id="UP001595916">
    <property type="component" value="Unassembled WGS sequence"/>
</dbReference>
<keyword evidence="9" id="KW-0408">Iron</keyword>
<dbReference type="Pfam" id="PF01497">
    <property type="entry name" value="Peripla_BP_2"/>
    <property type="match status" value="1"/>
</dbReference>
<keyword evidence="11" id="KW-0564">Palmitate</keyword>
<sequence length="298" mass="33462">MKKILANLVIVGTIASVLLTGCVNQHPQEVEAKQKREGTRIIATSVAASQVADSLGLDLVGIAKSMIFTVPERYKDVVQVGMPMNPDMEAIKELEPTDILSPKTLEPDLKPRYEQVGVPYTFLDLSSVEGLYRSVEMLGEKYGRQKESAALVEEYHAKLKELEEKQEGKVHPKVLILMGLPGSYVIATDKSYVGNLIEMAGGDNLYRDDVEEFLTVNTEDLVTRDPDMIFCTVHAMPEEVIEQFKEEFAGNDIWKHFRAVKTGRVYYLDHELFHMSANFRWKEAVESVEGYISETGAN</sequence>
<evidence type="ECO:0000313" key="17">
    <source>
        <dbReference type="Proteomes" id="UP001595916"/>
    </source>
</evidence>
<evidence type="ECO:0000313" key="16">
    <source>
        <dbReference type="EMBL" id="MFC4804864.1"/>
    </source>
</evidence>
<dbReference type="PROSITE" id="PS50983">
    <property type="entry name" value="FE_B12_PBP"/>
    <property type="match status" value="1"/>
</dbReference>
<comment type="similarity">
    <text evidence="2">Belongs to the bacterial solute-binding protein 8 family.</text>
</comment>
<keyword evidence="10" id="KW-0472">Membrane</keyword>
<comment type="cofactor">
    <cofactor evidence="1">
        <name>heme b</name>
        <dbReference type="ChEBI" id="CHEBI:60344"/>
    </cofactor>
</comment>
<reference evidence="17" key="1">
    <citation type="journal article" date="2019" name="Int. J. Syst. Evol. Microbiol.">
        <title>The Global Catalogue of Microorganisms (GCM) 10K type strain sequencing project: providing services to taxonomists for standard genome sequencing and annotation.</title>
        <authorList>
            <consortium name="The Broad Institute Genomics Platform"/>
            <consortium name="The Broad Institute Genome Sequencing Center for Infectious Disease"/>
            <person name="Wu L."/>
            <person name="Ma J."/>
        </authorList>
    </citation>
    <scope>NUCLEOTIDE SEQUENCE [LARGE SCALE GENOMIC DNA]</scope>
    <source>
        <strain evidence="17">CCUG 46385</strain>
    </source>
</reference>
<evidence type="ECO:0000256" key="14">
    <source>
        <dbReference type="ARBA" id="ARBA00031463"/>
    </source>
</evidence>
<proteinExistence type="inferred from homology"/>
<evidence type="ECO:0000259" key="15">
    <source>
        <dbReference type="PROSITE" id="PS50983"/>
    </source>
</evidence>
<dbReference type="InterPro" id="IPR002491">
    <property type="entry name" value="ABC_transptr_periplasmic_BD"/>
</dbReference>
<evidence type="ECO:0000256" key="11">
    <source>
        <dbReference type="ARBA" id="ARBA00023139"/>
    </source>
</evidence>
<keyword evidence="17" id="KW-1185">Reference proteome</keyword>
<keyword evidence="8" id="KW-0732">Signal</keyword>
<accession>A0ABV9QLT3</accession>
<evidence type="ECO:0000256" key="7">
    <source>
        <dbReference type="ARBA" id="ARBA00022723"/>
    </source>
</evidence>
<keyword evidence="6" id="KW-0349">Heme</keyword>
<dbReference type="SUPFAM" id="SSF53807">
    <property type="entry name" value="Helical backbone' metal receptor"/>
    <property type="match status" value="1"/>
</dbReference>
<evidence type="ECO:0000256" key="8">
    <source>
        <dbReference type="ARBA" id="ARBA00022729"/>
    </source>
</evidence>
<dbReference type="InterPro" id="IPR050902">
    <property type="entry name" value="ABC_Transporter_SBP"/>
</dbReference>
<keyword evidence="5" id="KW-1003">Cell membrane</keyword>
<comment type="caution">
    <text evidence="16">The sequence shown here is derived from an EMBL/GenBank/DDBJ whole genome shotgun (WGS) entry which is preliminary data.</text>
</comment>
<evidence type="ECO:0000256" key="6">
    <source>
        <dbReference type="ARBA" id="ARBA00022617"/>
    </source>
</evidence>
<dbReference type="Gene3D" id="3.40.50.1980">
    <property type="entry name" value="Nitrogenase molybdenum iron protein domain"/>
    <property type="match status" value="2"/>
</dbReference>
<evidence type="ECO:0000256" key="5">
    <source>
        <dbReference type="ARBA" id="ARBA00022475"/>
    </source>
</evidence>
<name>A0ABV9QLT3_9FIRM</name>
<protein>
    <recommendedName>
        <fullName evidence="3">High-affinity heme uptake system protein IsdE</fullName>
    </recommendedName>
    <alternativeName>
        <fullName evidence="14">Iron-regulated surface determinant protein E</fullName>
    </alternativeName>
    <alternativeName>
        <fullName evidence="13">Staphylococcal iron-regulated protein F</fullName>
    </alternativeName>
</protein>
<dbReference type="EMBL" id="JBHSHL010000025">
    <property type="protein sequence ID" value="MFC4804864.1"/>
    <property type="molecule type" value="Genomic_DNA"/>
</dbReference>
<dbReference type="InterPro" id="IPR019957">
    <property type="entry name" value="ABC_transptr_haem-bd_IsdE"/>
</dbReference>
<evidence type="ECO:0000256" key="2">
    <source>
        <dbReference type="ARBA" id="ARBA00008814"/>
    </source>
</evidence>
<dbReference type="NCBIfam" id="TIGR03659">
    <property type="entry name" value="IsdE"/>
    <property type="match status" value="1"/>
</dbReference>
<evidence type="ECO:0000256" key="4">
    <source>
        <dbReference type="ARBA" id="ARBA00022448"/>
    </source>
</evidence>
<keyword evidence="7" id="KW-0479">Metal-binding</keyword>
<dbReference type="PANTHER" id="PTHR30535:SF36">
    <property type="entry name" value="HIGH-AFFINITY HEME UPTAKE SYSTEM PROTEIN ISDE"/>
    <property type="match status" value="1"/>
</dbReference>
<evidence type="ECO:0000256" key="3">
    <source>
        <dbReference type="ARBA" id="ARBA00015862"/>
    </source>
</evidence>
<evidence type="ECO:0000256" key="1">
    <source>
        <dbReference type="ARBA" id="ARBA00001970"/>
    </source>
</evidence>